<sequence length="304" mass="35417">MKLPIEFEQRVRNSFGTEGEVWIASLEERVNCFAKHWGLTIEQPVHNLSYNYVTNAVDSRQTPYILKLGVPDLAYRNEMETLGLYNGHGCARLVKEDRVRGAMLLENLTPGHMLCNLSDEEVVVQEFISVWKKLRRDLPEDSDLPLITDWAVTLEDYKKHHLDIDGDLPNERVRQALRYFQELMETTETLSLLHGDLHHENILYSQERGWLAIDPKGVGGDPCFDLVQFMINHLMEKPDPKALLRYRVDQICELLALDKKRVLKAAIAMSMLYACWFVEDKDPAWIERLQCAQWFNEFLEEAIR</sequence>
<dbReference type="SUPFAM" id="SSF56112">
    <property type="entry name" value="Protein kinase-like (PK-like)"/>
    <property type="match status" value="1"/>
</dbReference>
<reference evidence="1 2" key="1">
    <citation type="submission" date="2020-08" db="EMBL/GenBank/DDBJ databases">
        <title>A Genomic Blueprint of the Chicken Gut Microbiome.</title>
        <authorList>
            <person name="Gilroy R."/>
            <person name="Ravi A."/>
            <person name="Getino M."/>
            <person name="Pursley I."/>
            <person name="Horton D.L."/>
            <person name="Alikhan N.-F."/>
            <person name="Baker D."/>
            <person name="Gharbi K."/>
            <person name="Hall N."/>
            <person name="Watson M."/>
            <person name="Adriaenssens E.M."/>
            <person name="Foster-Nyarko E."/>
            <person name="Jarju S."/>
            <person name="Secka A."/>
            <person name="Antonio M."/>
            <person name="Oren A."/>
            <person name="Chaudhuri R."/>
            <person name="La Ragione R.M."/>
            <person name="Hildebrand F."/>
            <person name="Pallen M.J."/>
        </authorList>
    </citation>
    <scope>NUCLEOTIDE SEQUENCE [LARGE SCALE GENOMIC DNA]</scope>
    <source>
        <strain evidence="1 2">Sa3CUA8</strain>
    </source>
</reference>
<gene>
    <name evidence="1" type="ORF">H9659_05085</name>
</gene>
<keyword evidence="2" id="KW-1185">Reference proteome</keyword>
<evidence type="ECO:0000313" key="1">
    <source>
        <dbReference type="EMBL" id="MBD7907710.1"/>
    </source>
</evidence>
<dbReference type="Pfam" id="PF04655">
    <property type="entry name" value="APH_6_hur"/>
    <property type="match status" value="1"/>
</dbReference>
<name>A0ABR8PHQ9_9BACL</name>
<protein>
    <submittedName>
        <fullName evidence="1">Phosphotransferase</fullName>
    </submittedName>
</protein>
<dbReference type="Gene3D" id="3.90.1200.10">
    <property type="match status" value="1"/>
</dbReference>
<dbReference type="InterPro" id="IPR006748">
    <property type="entry name" value="NH2Glyco/OHUrea_AB-resist_kin"/>
</dbReference>
<comment type="caution">
    <text evidence="1">The sequence shown here is derived from an EMBL/GenBank/DDBJ whole genome shotgun (WGS) entry which is preliminary data.</text>
</comment>
<dbReference type="EMBL" id="JACSQY010000002">
    <property type="protein sequence ID" value="MBD7907710.1"/>
    <property type="molecule type" value="Genomic_DNA"/>
</dbReference>
<dbReference type="Proteomes" id="UP000659496">
    <property type="component" value="Unassembled WGS sequence"/>
</dbReference>
<dbReference type="RefSeq" id="WP_191688834.1">
    <property type="nucleotide sequence ID" value="NZ_JACSQY010000002.1"/>
</dbReference>
<evidence type="ECO:0000313" key="2">
    <source>
        <dbReference type="Proteomes" id="UP000659496"/>
    </source>
</evidence>
<proteinExistence type="predicted"/>
<dbReference type="InterPro" id="IPR011009">
    <property type="entry name" value="Kinase-like_dom_sf"/>
</dbReference>
<organism evidence="1 2">
    <name type="scientific">Sporosarcina gallistercoris</name>
    <dbReference type="NCBI Taxonomy" id="2762245"/>
    <lineage>
        <taxon>Bacteria</taxon>
        <taxon>Bacillati</taxon>
        <taxon>Bacillota</taxon>
        <taxon>Bacilli</taxon>
        <taxon>Bacillales</taxon>
        <taxon>Caryophanaceae</taxon>
        <taxon>Sporosarcina</taxon>
    </lineage>
</organism>
<accession>A0ABR8PHQ9</accession>